<reference evidence="2" key="1">
    <citation type="journal article" date="2023" name="G3 (Bethesda)">
        <title>Genome assembly and association tests identify interacting loci associated with vigor, precocity, and sex in interspecific pistachio rootstocks.</title>
        <authorList>
            <person name="Palmer W."/>
            <person name="Jacygrad E."/>
            <person name="Sagayaradj S."/>
            <person name="Cavanaugh K."/>
            <person name="Han R."/>
            <person name="Bertier L."/>
            <person name="Beede B."/>
            <person name="Kafkas S."/>
            <person name="Golino D."/>
            <person name="Preece J."/>
            <person name="Michelmore R."/>
        </authorList>
    </citation>
    <scope>NUCLEOTIDE SEQUENCE [LARGE SCALE GENOMIC DNA]</scope>
</reference>
<organism evidence="1 2">
    <name type="scientific">Pistacia atlantica</name>
    <dbReference type="NCBI Taxonomy" id="434234"/>
    <lineage>
        <taxon>Eukaryota</taxon>
        <taxon>Viridiplantae</taxon>
        <taxon>Streptophyta</taxon>
        <taxon>Embryophyta</taxon>
        <taxon>Tracheophyta</taxon>
        <taxon>Spermatophyta</taxon>
        <taxon>Magnoliopsida</taxon>
        <taxon>eudicotyledons</taxon>
        <taxon>Gunneridae</taxon>
        <taxon>Pentapetalae</taxon>
        <taxon>rosids</taxon>
        <taxon>malvids</taxon>
        <taxon>Sapindales</taxon>
        <taxon>Anacardiaceae</taxon>
        <taxon>Pistacia</taxon>
    </lineage>
</organism>
<protein>
    <submittedName>
        <fullName evidence="1">Uncharacterized protein</fullName>
    </submittedName>
</protein>
<dbReference type="Proteomes" id="UP001164250">
    <property type="component" value="Chromosome 8"/>
</dbReference>
<dbReference type="EMBL" id="CM047904">
    <property type="protein sequence ID" value="KAJ0090043.1"/>
    <property type="molecule type" value="Genomic_DNA"/>
</dbReference>
<evidence type="ECO:0000313" key="2">
    <source>
        <dbReference type="Proteomes" id="UP001164250"/>
    </source>
</evidence>
<keyword evidence="2" id="KW-1185">Reference proteome</keyword>
<evidence type="ECO:0000313" key="1">
    <source>
        <dbReference type="EMBL" id="KAJ0090043.1"/>
    </source>
</evidence>
<sequence length="210" mass="22906">MKTYIFHALIVLAITLLHHQIGASAQNFDIGLNYGMLGDNLPKPTEVVKLYQKYGIGKMRIFAPDPATLEALRNSNIELSMGIANELLPTLAASEANAERWYNGFMAPYINDVIFSYITVGNEIVPGEFAQYIVPVMRNLQTILDENNLAGIRVSTVVATSVLGTSYPPSQGNFTTDARATMIDILKFLNDTSSPLLDQCLSLFRGGGGS</sequence>
<gene>
    <name evidence="1" type="ORF">Patl1_13573</name>
</gene>
<accession>A0ACC1ATQ2</accession>
<proteinExistence type="predicted"/>
<comment type="caution">
    <text evidence="1">The sequence shown here is derived from an EMBL/GenBank/DDBJ whole genome shotgun (WGS) entry which is preliminary data.</text>
</comment>
<name>A0ACC1ATQ2_9ROSI</name>